<dbReference type="EMBL" id="JAHXRI010000006">
    <property type="protein sequence ID" value="MBZ1350042.1"/>
    <property type="molecule type" value="Genomic_DNA"/>
</dbReference>
<organism evidence="6 7">
    <name type="scientific">Zwartia hollandica</name>
    <dbReference type="NCBI Taxonomy" id="324606"/>
    <lineage>
        <taxon>Bacteria</taxon>
        <taxon>Pseudomonadati</taxon>
        <taxon>Pseudomonadota</taxon>
        <taxon>Betaproteobacteria</taxon>
        <taxon>Burkholderiales</taxon>
        <taxon>Alcaligenaceae</taxon>
        <taxon>Zwartia</taxon>
    </lineage>
</organism>
<dbReference type="Pfam" id="PF22780">
    <property type="entry name" value="HI0933_like_1st"/>
    <property type="match status" value="1"/>
</dbReference>
<feature type="domain" description="RsdA/BaiN/AoA(So)-like insert" evidence="5">
    <location>
        <begin position="177"/>
        <end position="330"/>
    </location>
</feature>
<reference evidence="6" key="1">
    <citation type="submission" date="2021-07" db="EMBL/GenBank/DDBJ databases">
        <title>New genus and species of the family Alcaligenaceae.</title>
        <authorList>
            <person name="Hahn M.W."/>
        </authorList>
    </citation>
    <scope>NUCLEOTIDE SEQUENCE</scope>
    <source>
        <strain evidence="6">LF4-65</strain>
    </source>
</reference>
<comment type="cofactor">
    <cofactor evidence="1">
        <name>FAD</name>
        <dbReference type="ChEBI" id="CHEBI:57692"/>
    </cofactor>
</comment>
<dbReference type="Gene3D" id="3.50.50.60">
    <property type="entry name" value="FAD/NAD(P)-binding domain"/>
    <property type="match status" value="1"/>
</dbReference>
<keyword evidence="3" id="KW-0274">FAD</keyword>
<dbReference type="InterPro" id="IPR022460">
    <property type="entry name" value="Flavoprotein_PP4765"/>
</dbReference>
<dbReference type="SUPFAM" id="SSF160996">
    <property type="entry name" value="HI0933 insert domain-like"/>
    <property type="match status" value="1"/>
</dbReference>
<dbReference type="Pfam" id="PF03486">
    <property type="entry name" value="HI0933_like"/>
    <property type="match status" value="1"/>
</dbReference>
<dbReference type="InterPro" id="IPR004792">
    <property type="entry name" value="BaiN-like"/>
</dbReference>
<dbReference type="InterPro" id="IPR057661">
    <property type="entry name" value="RsdA/BaiN/AoA(So)_Rossmann"/>
</dbReference>
<name>A0A953N6X9_9BURK</name>
<feature type="domain" description="RsdA/BaiN/AoA(So)-like Rossmann fold-like" evidence="4">
    <location>
        <begin position="1"/>
        <end position="381"/>
    </location>
</feature>
<protein>
    <submittedName>
        <fullName evidence="6">TIGR03862 family flavoprotein</fullName>
    </submittedName>
</protein>
<dbReference type="InterPro" id="IPR036188">
    <property type="entry name" value="FAD/NAD-bd_sf"/>
</dbReference>
<evidence type="ECO:0000313" key="6">
    <source>
        <dbReference type="EMBL" id="MBZ1350042.1"/>
    </source>
</evidence>
<dbReference type="SUPFAM" id="SSF51905">
    <property type="entry name" value="FAD/NAD(P)-binding domain"/>
    <property type="match status" value="1"/>
</dbReference>
<gene>
    <name evidence="6" type="ORF">KZZ10_05245</name>
</gene>
<evidence type="ECO:0000256" key="2">
    <source>
        <dbReference type="ARBA" id="ARBA00022630"/>
    </source>
</evidence>
<dbReference type="PANTHER" id="PTHR42887">
    <property type="entry name" value="OS12G0638800 PROTEIN"/>
    <property type="match status" value="1"/>
</dbReference>
<proteinExistence type="predicted"/>
<evidence type="ECO:0000313" key="7">
    <source>
        <dbReference type="Proteomes" id="UP000739565"/>
    </source>
</evidence>
<dbReference type="Gene3D" id="1.10.8.260">
    <property type="entry name" value="HI0933 insert domain-like"/>
    <property type="match status" value="1"/>
</dbReference>
<keyword evidence="2" id="KW-0285">Flavoprotein</keyword>
<evidence type="ECO:0000259" key="5">
    <source>
        <dbReference type="Pfam" id="PF22780"/>
    </source>
</evidence>
<accession>A0A953N6X9</accession>
<dbReference type="InterPro" id="IPR055178">
    <property type="entry name" value="RsdA/BaiN/AoA(So)-like_dom"/>
</dbReference>
<dbReference type="Proteomes" id="UP000739565">
    <property type="component" value="Unassembled WGS sequence"/>
</dbReference>
<comment type="caution">
    <text evidence="6">The sequence shown here is derived from an EMBL/GenBank/DDBJ whole genome shotgun (WGS) entry which is preliminary data.</text>
</comment>
<dbReference type="InterPro" id="IPR023166">
    <property type="entry name" value="BaiN-like_dom_sf"/>
</dbReference>
<dbReference type="Gene3D" id="2.40.30.10">
    <property type="entry name" value="Translation factors"/>
    <property type="match status" value="1"/>
</dbReference>
<dbReference type="NCBIfam" id="TIGR03862">
    <property type="entry name" value="flavo_PP4765"/>
    <property type="match status" value="1"/>
</dbReference>
<sequence>MAAEVLAEQGLKVQVYEAKPSAGRKFLMAGRGGLNITHSEPADLFVSRYAERAPQMSALLASFDAAALRAWVHALNIDTFVGSSGRVFPAEMKAAPLLRAWMHRLRGQGVQFLMRHRWLGWNAERALRFETPKGEVTSTPDATILALGGGSWAKLGSDGAWWPWLEEQGVALAPLLPSNGGFETNWSQHFIDKCAGQPLKTATFWTDGGHAAALRGECMVTEHGLEGGAIYALSAALRTQILQCGAATLYVDLLPDHSPEKVLEEVAHGRGTRSMSSHLRSRLGIQGVKATLLRECLPTEAFDRPSALAAGIKALPITLQACRPIDEAISTAGGVMFEGLTAGLMLREHPGIFVAGEMLDWEAPTGGYLLNGVLASGRMAGLSVVTWLNQRTRSKSDEHVKS</sequence>
<dbReference type="NCBIfam" id="TIGR00275">
    <property type="entry name" value="aminoacetone oxidase family FAD-binding enzyme"/>
    <property type="match status" value="1"/>
</dbReference>
<dbReference type="PANTHER" id="PTHR42887:SF1">
    <property type="entry name" value="BLR3961 PROTEIN"/>
    <property type="match status" value="1"/>
</dbReference>
<evidence type="ECO:0000256" key="3">
    <source>
        <dbReference type="ARBA" id="ARBA00022827"/>
    </source>
</evidence>
<evidence type="ECO:0000259" key="4">
    <source>
        <dbReference type="Pfam" id="PF03486"/>
    </source>
</evidence>
<dbReference type="AlphaFoldDB" id="A0A953N6X9"/>
<keyword evidence="7" id="KW-1185">Reference proteome</keyword>
<evidence type="ECO:0000256" key="1">
    <source>
        <dbReference type="ARBA" id="ARBA00001974"/>
    </source>
</evidence>